<evidence type="ECO:0000256" key="1">
    <source>
        <dbReference type="SAM" id="MobiDB-lite"/>
    </source>
</evidence>
<dbReference type="PANTHER" id="PTHR33675">
    <property type="entry name" value="NUCLEAR RECEPTOR FAMILY 2 GROUP C PROTEIN"/>
    <property type="match status" value="1"/>
</dbReference>
<dbReference type="PANTHER" id="PTHR33675:SF1">
    <property type="entry name" value="HOLOCARBOXYLASE SYNTHETASE"/>
    <property type="match status" value="1"/>
</dbReference>
<dbReference type="EMBL" id="CAKMRJ010005412">
    <property type="protein sequence ID" value="CAH1441498.1"/>
    <property type="molecule type" value="Genomic_DNA"/>
</dbReference>
<evidence type="ECO:0000313" key="2">
    <source>
        <dbReference type="EMBL" id="CAH1441498.1"/>
    </source>
</evidence>
<reference evidence="2 3" key="1">
    <citation type="submission" date="2022-01" db="EMBL/GenBank/DDBJ databases">
        <authorList>
            <person name="Xiong W."/>
            <person name="Schranz E."/>
        </authorList>
    </citation>
    <scope>NUCLEOTIDE SEQUENCE [LARGE SCALE GENOMIC DNA]</scope>
</reference>
<protein>
    <submittedName>
        <fullName evidence="2">Uncharacterized protein</fullName>
    </submittedName>
</protein>
<proteinExistence type="predicted"/>
<gene>
    <name evidence="2" type="ORF">LVIROSA_LOCUS27550</name>
</gene>
<accession>A0AAU9NUT3</accession>
<evidence type="ECO:0000313" key="3">
    <source>
        <dbReference type="Proteomes" id="UP001157418"/>
    </source>
</evidence>
<sequence>MAQRRKIEVSNTNFDGNKPEVNVSFQNAANEVTKLHHQAMNSQHVAFDAGRRHSLEKAFEWVSSKAHDGKSVTSSEFMAYLQHELNDSSANSHQELSENMPCSQDQDMKEEHPHM</sequence>
<feature type="region of interest" description="Disordered" evidence="1">
    <location>
        <begin position="85"/>
        <end position="115"/>
    </location>
</feature>
<dbReference type="AlphaFoldDB" id="A0AAU9NUT3"/>
<organism evidence="2 3">
    <name type="scientific">Lactuca virosa</name>
    <dbReference type="NCBI Taxonomy" id="75947"/>
    <lineage>
        <taxon>Eukaryota</taxon>
        <taxon>Viridiplantae</taxon>
        <taxon>Streptophyta</taxon>
        <taxon>Embryophyta</taxon>
        <taxon>Tracheophyta</taxon>
        <taxon>Spermatophyta</taxon>
        <taxon>Magnoliopsida</taxon>
        <taxon>eudicotyledons</taxon>
        <taxon>Gunneridae</taxon>
        <taxon>Pentapetalae</taxon>
        <taxon>asterids</taxon>
        <taxon>campanulids</taxon>
        <taxon>Asterales</taxon>
        <taxon>Asteraceae</taxon>
        <taxon>Cichorioideae</taxon>
        <taxon>Cichorieae</taxon>
        <taxon>Lactucinae</taxon>
        <taxon>Lactuca</taxon>
    </lineage>
</organism>
<keyword evidence="3" id="KW-1185">Reference proteome</keyword>
<dbReference type="Proteomes" id="UP001157418">
    <property type="component" value="Unassembled WGS sequence"/>
</dbReference>
<comment type="caution">
    <text evidence="2">The sequence shown here is derived from an EMBL/GenBank/DDBJ whole genome shotgun (WGS) entry which is preliminary data.</text>
</comment>
<feature type="region of interest" description="Disordered" evidence="1">
    <location>
        <begin position="1"/>
        <end position="20"/>
    </location>
</feature>
<feature type="compositionally biased region" description="Basic and acidic residues" evidence="1">
    <location>
        <begin position="106"/>
        <end position="115"/>
    </location>
</feature>
<name>A0AAU9NUT3_9ASTR</name>